<evidence type="ECO:0000313" key="3">
    <source>
        <dbReference type="Proteomes" id="UP001205601"/>
    </source>
</evidence>
<dbReference type="EMBL" id="JAOCQF010000002">
    <property type="protein sequence ID" value="MCT8330470.1"/>
    <property type="molecule type" value="Genomic_DNA"/>
</dbReference>
<evidence type="ECO:0000313" key="2">
    <source>
        <dbReference type="EMBL" id="MCT8330470.1"/>
    </source>
</evidence>
<keyword evidence="3" id="KW-1185">Reference proteome</keyword>
<name>A0ABT2NSM4_9RHOB</name>
<dbReference type="Gene3D" id="1.20.120.520">
    <property type="entry name" value="nmb1532 protein domain like"/>
    <property type="match status" value="1"/>
</dbReference>
<gene>
    <name evidence="2" type="ORF">N5I32_13155</name>
</gene>
<proteinExistence type="predicted"/>
<organism evidence="2 3">
    <name type="scientific">Albidovulum sediminis</name>
    <dbReference type="NCBI Taxonomy" id="3066345"/>
    <lineage>
        <taxon>Bacteria</taxon>
        <taxon>Pseudomonadati</taxon>
        <taxon>Pseudomonadota</taxon>
        <taxon>Alphaproteobacteria</taxon>
        <taxon>Rhodobacterales</taxon>
        <taxon>Paracoccaceae</taxon>
        <taxon>Albidovulum</taxon>
    </lineage>
</organism>
<sequence length="252" mass="27457">MPSRSGCEAEQTQEHEDQKMNANADIRPLRQVATHDLYHAVHKGIRLANARMLIALGQADAQDDASIARVLEQLSAHLDLSLAHLTHENEKIHAVVEARIPGGADHAGEDHDHHLAAFSELRALADAVAMAGTGADRGASLRRLYQRFALFMADDLTHMHEEETRLMPLIAAHYSQDEVLAIEQGIVACIEPETMAAFLRVMLAGASRSERVEMVTGMQAAMPEAAFAGLFAAVAGPDWRFGDWAGLERALC</sequence>
<reference evidence="3" key="1">
    <citation type="submission" date="2023-07" db="EMBL/GenBank/DDBJ databases">
        <title>Defluviimonas sediminis sp. nov., isolated from mangrove sediment.</title>
        <authorList>
            <person name="Liu L."/>
            <person name="Li J."/>
            <person name="Huang Y."/>
            <person name="Pan J."/>
            <person name="Li M."/>
        </authorList>
    </citation>
    <scope>NUCLEOTIDE SEQUENCE [LARGE SCALE GENOMIC DNA]</scope>
    <source>
        <strain evidence="3">FT324</strain>
    </source>
</reference>
<comment type="caution">
    <text evidence="2">The sequence shown here is derived from an EMBL/GenBank/DDBJ whole genome shotgun (WGS) entry which is preliminary data.</text>
</comment>
<evidence type="ECO:0000256" key="1">
    <source>
        <dbReference type="SAM" id="MobiDB-lite"/>
    </source>
</evidence>
<dbReference type="Proteomes" id="UP001205601">
    <property type="component" value="Unassembled WGS sequence"/>
</dbReference>
<feature type="region of interest" description="Disordered" evidence="1">
    <location>
        <begin position="1"/>
        <end position="20"/>
    </location>
</feature>
<accession>A0ABT2NSM4</accession>
<dbReference type="RefSeq" id="WP_261496334.1">
    <property type="nucleotide sequence ID" value="NZ_JAOCQF010000002.1"/>
</dbReference>
<protein>
    <submittedName>
        <fullName evidence="2">Hemerythrin domain-containing protein</fullName>
    </submittedName>
</protein>